<accession>A0A6M0RF18</accession>
<reference evidence="4 5" key="1">
    <citation type="journal article" date="2020" name="Microb. Ecol.">
        <title>Ecogenomics of the Marine Benthic Filamentous Cyanobacterium Adonisia.</title>
        <authorList>
            <person name="Walter J.M."/>
            <person name="Coutinho F.H."/>
            <person name="Leomil L."/>
            <person name="Hargreaves P.I."/>
            <person name="Campeao M.E."/>
            <person name="Vieira V.V."/>
            <person name="Silva B.S."/>
            <person name="Fistarol G.O."/>
            <person name="Salomon P.S."/>
            <person name="Sawabe T."/>
            <person name="Mino S."/>
            <person name="Hosokawa M."/>
            <person name="Miyashita H."/>
            <person name="Maruyama F."/>
            <person name="van Verk M.C."/>
            <person name="Dutilh B.E."/>
            <person name="Thompson C.C."/>
            <person name="Thompson F.L."/>
        </authorList>
    </citation>
    <scope>NUCLEOTIDE SEQUENCE [LARGE SCALE GENOMIC DNA]</scope>
    <source>
        <strain evidence="4 5">CCMR0081</strain>
    </source>
</reference>
<name>A0A6M0RF18_9CYAN</name>
<organism evidence="4 5">
    <name type="scientific">Adonisia turfae CCMR0081</name>
    <dbReference type="NCBI Taxonomy" id="2292702"/>
    <lineage>
        <taxon>Bacteria</taxon>
        <taxon>Bacillati</taxon>
        <taxon>Cyanobacteriota</taxon>
        <taxon>Adonisia</taxon>
        <taxon>Adonisia turfae</taxon>
    </lineage>
</organism>
<comment type="similarity">
    <text evidence="1">Belongs to the PspA/Vipp/IM30 family.</text>
</comment>
<protein>
    <submittedName>
        <fullName evidence="4">PspA/IM30 family protein</fullName>
    </submittedName>
</protein>
<feature type="coiled-coil region" evidence="2">
    <location>
        <begin position="101"/>
        <end position="149"/>
    </location>
</feature>
<feature type="compositionally biased region" description="Low complexity" evidence="3">
    <location>
        <begin position="226"/>
        <end position="238"/>
    </location>
</feature>
<evidence type="ECO:0000256" key="1">
    <source>
        <dbReference type="ARBA" id="ARBA00043985"/>
    </source>
</evidence>
<evidence type="ECO:0000313" key="4">
    <source>
        <dbReference type="EMBL" id="NEZ54352.1"/>
    </source>
</evidence>
<keyword evidence="2" id="KW-0175">Coiled coil</keyword>
<comment type="caution">
    <text evidence="4">The sequence shown here is derived from an EMBL/GenBank/DDBJ whole genome shotgun (WGS) entry which is preliminary data.</text>
</comment>
<dbReference type="Pfam" id="PF04012">
    <property type="entry name" value="PspA_IM30"/>
    <property type="match status" value="1"/>
</dbReference>
<gene>
    <name evidence="4" type="ORF">DXZ20_01285</name>
</gene>
<dbReference type="Proteomes" id="UP000481033">
    <property type="component" value="Unassembled WGS sequence"/>
</dbReference>
<evidence type="ECO:0000256" key="2">
    <source>
        <dbReference type="SAM" id="Coils"/>
    </source>
</evidence>
<evidence type="ECO:0000256" key="3">
    <source>
        <dbReference type="SAM" id="MobiDB-lite"/>
    </source>
</evidence>
<dbReference type="PANTHER" id="PTHR31088:SF6">
    <property type="entry name" value="PHAGE SHOCK PROTEIN A"/>
    <property type="match status" value="1"/>
</dbReference>
<dbReference type="InterPro" id="IPR007157">
    <property type="entry name" value="PspA_VIPP1"/>
</dbReference>
<proteinExistence type="inferred from homology"/>
<dbReference type="AlphaFoldDB" id="A0A6M0RF18"/>
<dbReference type="RefSeq" id="WP_163661645.1">
    <property type="nucleotide sequence ID" value="NZ_QXHD01000003.1"/>
</dbReference>
<keyword evidence="5" id="KW-1185">Reference proteome</keyword>
<evidence type="ECO:0000313" key="5">
    <source>
        <dbReference type="Proteomes" id="UP000481033"/>
    </source>
</evidence>
<sequence>MGLFDRVSRLIRANVNDAVSKAEDPEKILEQSIMDMQEDLVQMRQAVAGAIASKKRVEQQQEKAQSEANVWTQRAQLALQKGDENLAREALVRKKSHAETAAALKTQLDQQTASVDTLKRNLIGLESKISEYKTKKNMLKARASAAKANEKLQQTVGNLSTNSSVGAFERMEEKILEMEARGQAAAELAGADLEGQFASLEAGSDVDSELAAMKAQLSGGSVNQEALPPADAQQPVDAPVNKAVDAELEALKQELDNL</sequence>
<feature type="region of interest" description="Disordered" evidence="3">
    <location>
        <begin position="219"/>
        <end position="238"/>
    </location>
</feature>
<dbReference type="PANTHER" id="PTHR31088">
    <property type="entry name" value="MEMBRANE-ASSOCIATED PROTEIN VIPP1, CHLOROPLASTIC"/>
    <property type="match status" value="1"/>
</dbReference>
<dbReference type="EMBL" id="QXHD01000003">
    <property type="protein sequence ID" value="NEZ54352.1"/>
    <property type="molecule type" value="Genomic_DNA"/>
</dbReference>